<dbReference type="InterPro" id="IPR007138">
    <property type="entry name" value="ABM_dom"/>
</dbReference>
<dbReference type="Pfam" id="PF16291">
    <property type="entry name" value="DUF4937"/>
    <property type="match status" value="1"/>
</dbReference>
<dbReference type="Gene3D" id="3.30.70.100">
    <property type="match status" value="1"/>
</dbReference>
<evidence type="ECO:0000259" key="1">
    <source>
        <dbReference type="Pfam" id="PF03992"/>
    </source>
</evidence>
<accession>A0AAX2CGJ4</accession>
<proteinExistence type="predicted"/>
<evidence type="ECO:0008006" key="5">
    <source>
        <dbReference type="Google" id="ProtNLM"/>
    </source>
</evidence>
<organism evidence="3 4">
    <name type="scientific">Bacillus cytotoxicus</name>
    <dbReference type="NCBI Taxonomy" id="580165"/>
    <lineage>
        <taxon>Bacteria</taxon>
        <taxon>Bacillati</taxon>
        <taxon>Bacillota</taxon>
        <taxon>Bacilli</taxon>
        <taxon>Bacillales</taxon>
        <taxon>Bacillaceae</taxon>
        <taxon>Bacillus</taxon>
        <taxon>Bacillus cereus group</taxon>
    </lineage>
</organism>
<feature type="domain" description="ABM" evidence="1">
    <location>
        <begin position="114"/>
        <end position="173"/>
    </location>
</feature>
<dbReference type="Proteomes" id="UP000242164">
    <property type="component" value="Unassembled WGS sequence"/>
</dbReference>
<dbReference type="Pfam" id="PF03992">
    <property type="entry name" value="ABM"/>
    <property type="match status" value="1"/>
</dbReference>
<name>A0AAX2CGJ4_9BACI</name>
<dbReference type="AlphaFoldDB" id="A0AAX2CGJ4"/>
<dbReference type="EMBL" id="FMIK01000024">
    <property type="protein sequence ID" value="SCL92131.1"/>
    <property type="molecule type" value="Genomic_DNA"/>
</dbReference>
<reference evidence="3 4" key="1">
    <citation type="submission" date="2016-08" db="EMBL/GenBank/DDBJ databases">
        <authorList>
            <person name="Loux V."/>
            <person name="Rue O."/>
        </authorList>
    </citation>
    <scope>NUCLEOTIDE SEQUENCE [LARGE SCALE GENOMIC DNA]</scope>
    <source>
        <strain evidence="3 4">AFSSA_08CEB44bac</strain>
    </source>
</reference>
<dbReference type="InterPro" id="IPR032555">
    <property type="entry name" value="DUF4937"/>
</dbReference>
<dbReference type="InterPro" id="IPR011008">
    <property type="entry name" value="Dimeric_a/b-barrel"/>
</dbReference>
<gene>
    <name evidence="3" type="ORF">BCB44BAC_01995</name>
</gene>
<sequence length="207" mass="24299">MLLKTIFCQVEKEKMSLFSKAQERWRDLRNVNGFLGQCGGWDQEEACICTLWENMSTYQTFMDEIYDSIFNNSNQQETYITCDIELYETLFHIKDSSITKAIAKGTFIRTAICDVKRGKEEQFLHVQRTIWNEGMRETAGMLGGVVGRSLKNANRYIVLSFWKDEKSHRFYMNEIFPTLYEQANVSLDVEQVQGKKVEYIKEWLISS</sequence>
<comment type="caution">
    <text evidence="3">The sequence shown here is derived from an EMBL/GenBank/DDBJ whole genome shotgun (WGS) entry which is preliminary data.</text>
</comment>
<dbReference type="SUPFAM" id="SSF54909">
    <property type="entry name" value="Dimeric alpha+beta barrel"/>
    <property type="match status" value="2"/>
</dbReference>
<evidence type="ECO:0000259" key="2">
    <source>
        <dbReference type="Pfam" id="PF16291"/>
    </source>
</evidence>
<dbReference type="RefSeq" id="WP_087098688.1">
    <property type="nucleotide sequence ID" value="NZ_CP066179.1"/>
</dbReference>
<evidence type="ECO:0000313" key="3">
    <source>
        <dbReference type="EMBL" id="SCL92131.1"/>
    </source>
</evidence>
<feature type="domain" description="DUF4937" evidence="2">
    <location>
        <begin position="2"/>
        <end position="87"/>
    </location>
</feature>
<evidence type="ECO:0000313" key="4">
    <source>
        <dbReference type="Proteomes" id="UP000242164"/>
    </source>
</evidence>
<protein>
    <recommendedName>
        <fullName evidence="5">DUF4937 domain-containing protein</fullName>
    </recommendedName>
</protein>